<dbReference type="SUPFAM" id="SSF53474">
    <property type="entry name" value="alpha/beta-Hydrolases"/>
    <property type="match status" value="1"/>
</dbReference>
<reference evidence="3 4" key="1">
    <citation type="submission" date="2021-10" db="EMBL/GenBank/DDBJ databases">
        <title>Draft genome of Aestuariibacter halophilus JC2043.</title>
        <authorList>
            <person name="Emsley S.A."/>
            <person name="Pfannmuller K.M."/>
            <person name="Ushijima B."/>
            <person name="Saw J.H."/>
            <person name="Videau P."/>
        </authorList>
    </citation>
    <scope>NUCLEOTIDE SEQUENCE [LARGE SCALE GENOMIC DNA]</scope>
    <source>
        <strain evidence="3 4">JC2043</strain>
    </source>
</reference>
<keyword evidence="1" id="KW-0732">Signal</keyword>
<protein>
    <submittedName>
        <fullName evidence="3">Dienelactone hydrolase family protein</fullName>
    </submittedName>
</protein>
<gene>
    <name evidence="3" type="ORF">LJ739_15610</name>
</gene>
<dbReference type="EMBL" id="JAJEWP010000005">
    <property type="protein sequence ID" value="MCC2617678.1"/>
    <property type="molecule type" value="Genomic_DNA"/>
</dbReference>
<evidence type="ECO:0000313" key="4">
    <source>
        <dbReference type="Proteomes" id="UP001520878"/>
    </source>
</evidence>
<keyword evidence="4" id="KW-1185">Reference proteome</keyword>
<accession>A0ABS8GAZ6</accession>
<dbReference type="PANTHER" id="PTHR22946:SF0">
    <property type="entry name" value="DIENELACTONE HYDROLASE DOMAIN-CONTAINING PROTEIN"/>
    <property type="match status" value="1"/>
</dbReference>
<dbReference type="InterPro" id="IPR002925">
    <property type="entry name" value="Dienelactn_hydro"/>
</dbReference>
<dbReference type="Proteomes" id="UP001520878">
    <property type="component" value="Unassembled WGS sequence"/>
</dbReference>
<dbReference type="Gene3D" id="3.40.50.1820">
    <property type="entry name" value="alpha/beta hydrolase"/>
    <property type="match status" value="1"/>
</dbReference>
<evidence type="ECO:0000256" key="1">
    <source>
        <dbReference type="SAM" id="SignalP"/>
    </source>
</evidence>
<evidence type="ECO:0000259" key="2">
    <source>
        <dbReference type="Pfam" id="PF01738"/>
    </source>
</evidence>
<feature type="signal peptide" evidence="1">
    <location>
        <begin position="1"/>
        <end position="19"/>
    </location>
</feature>
<keyword evidence="3" id="KW-0378">Hydrolase</keyword>
<sequence length="256" mass="27712">MLGRIVSVLCLLWLAPGWAAVTETPVTLPNDLGTAVVYSNSDAASPGVGMIVVHEWWGLNDYARERARMLAELGHTAIAVDMYGHGKVAEHPDNAKGFMQAAFNDPDTMNARFNAAKAILLENPNVDKERVYAMGYCFGGAVVLNQARMGNDLAGVASFHGSLGSQLVAEKGKVKARILVAHGGADPFVPHEQVSAFMQEMLDAGVDLQFRNYPEAKHSFTNPGADEKGSKYNMPLEYNAEADNDSWQALLAFIDE</sequence>
<feature type="chain" id="PRO_5045679549" evidence="1">
    <location>
        <begin position="20"/>
        <end position="256"/>
    </location>
</feature>
<name>A0ABS8GAZ6_9ALTE</name>
<dbReference type="RefSeq" id="WP_229162010.1">
    <property type="nucleotide sequence ID" value="NZ_JAJEWP010000005.1"/>
</dbReference>
<dbReference type="InterPro" id="IPR029058">
    <property type="entry name" value="AB_hydrolase_fold"/>
</dbReference>
<dbReference type="PANTHER" id="PTHR22946">
    <property type="entry name" value="DIENELACTONE HYDROLASE DOMAIN-CONTAINING PROTEIN-RELATED"/>
    <property type="match status" value="1"/>
</dbReference>
<comment type="caution">
    <text evidence="3">The sequence shown here is derived from an EMBL/GenBank/DDBJ whole genome shotgun (WGS) entry which is preliminary data.</text>
</comment>
<dbReference type="GO" id="GO:0016787">
    <property type="term" value="F:hydrolase activity"/>
    <property type="evidence" value="ECO:0007669"/>
    <property type="project" value="UniProtKB-KW"/>
</dbReference>
<evidence type="ECO:0000313" key="3">
    <source>
        <dbReference type="EMBL" id="MCC2617678.1"/>
    </source>
</evidence>
<proteinExistence type="predicted"/>
<organism evidence="3 4">
    <name type="scientific">Fluctibacter halophilus</name>
    <dbReference type="NCBI Taxonomy" id="226011"/>
    <lineage>
        <taxon>Bacteria</taxon>
        <taxon>Pseudomonadati</taxon>
        <taxon>Pseudomonadota</taxon>
        <taxon>Gammaproteobacteria</taxon>
        <taxon>Alteromonadales</taxon>
        <taxon>Alteromonadaceae</taxon>
        <taxon>Fluctibacter</taxon>
    </lineage>
</organism>
<dbReference type="InterPro" id="IPR050261">
    <property type="entry name" value="FrsA_esterase"/>
</dbReference>
<feature type="domain" description="Dienelactone hydrolase" evidence="2">
    <location>
        <begin position="37"/>
        <end position="254"/>
    </location>
</feature>
<dbReference type="Pfam" id="PF01738">
    <property type="entry name" value="DLH"/>
    <property type="match status" value="1"/>
</dbReference>